<reference evidence="1 2" key="1">
    <citation type="submission" date="2018-04" db="EMBL/GenBank/DDBJ databases">
        <title>Genomic Encyclopedia of Archaeal and Bacterial Type Strains, Phase II (KMG-II): from individual species to whole genera.</title>
        <authorList>
            <person name="Goeker M."/>
        </authorList>
    </citation>
    <scope>NUCLEOTIDE SEQUENCE [LARGE SCALE GENOMIC DNA]</scope>
    <source>
        <strain evidence="1 2">DSM 22902</strain>
    </source>
</reference>
<name>A0A2T5XWP6_9FLAO</name>
<evidence type="ECO:0000313" key="1">
    <source>
        <dbReference type="EMBL" id="PTX07796.1"/>
    </source>
</evidence>
<organism evidence="1 2">
    <name type="scientific">Capnocytophaga leadbetteri</name>
    <dbReference type="NCBI Taxonomy" id="327575"/>
    <lineage>
        <taxon>Bacteria</taxon>
        <taxon>Pseudomonadati</taxon>
        <taxon>Bacteroidota</taxon>
        <taxon>Flavobacteriia</taxon>
        <taxon>Flavobacteriales</taxon>
        <taxon>Flavobacteriaceae</taxon>
        <taxon>Capnocytophaga</taxon>
    </lineage>
</organism>
<dbReference type="Proteomes" id="UP000243985">
    <property type="component" value="Unassembled WGS sequence"/>
</dbReference>
<dbReference type="AlphaFoldDB" id="A0A2T5XWP6"/>
<evidence type="ECO:0000313" key="2">
    <source>
        <dbReference type="Proteomes" id="UP000243985"/>
    </source>
</evidence>
<comment type="caution">
    <text evidence="1">The sequence shown here is derived from an EMBL/GenBank/DDBJ whole genome shotgun (WGS) entry which is preliminary data.</text>
</comment>
<proteinExistence type="predicted"/>
<gene>
    <name evidence="1" type="ORF">C8P65_103164</name>
</gene>
<dbReference type="EMBL" id="QBKG01000003">
    <property type="protein sequence ID" value="PTX07796.1"/>
    <property type="molecule type" value="Genomic_DNA"/>
</dbReference>
<sequence length="94" mass="11172">MRKKEDMPYTLTITDNNPQALAFVQYAKKLDFVKVTKNKDFKETVTPIDDLEEDEYGIPVKYRDKIMAMSKESNKNIARRWREDLAKKREKEAI</sequence>
<protein>
    <recommendedName>
        <fullName evidence="3">Glutaredoxin-2 domain protein</fullName>
    </recommendedName>
</protein>
<evidence type="ECO:0008006" key="3">
    <source>
        <dbReference type="Google" id="ProtNLM"/>
    </source>
</evidence>
<accession>A0A2T5XWP6</accession>